<dbReference type="AlphaFoldDB" id="A0A8T6ZE75"/>
<reference evidence="1" key="2">
    <citation type="submission" date="2020-04" db="EMBL/GenBank/DDBJ databases">
        <authorList>
            <person name="Alexandrino P."/>
            <person name="Mendonca T."/>
            <person name="Guaman L."/>
            <person name="Cherix J."/>
            <person name="Lozano-Sakalauskas G."/>
            <person name="Fujita A."/>
            <person name="Filho E.R."/>
            <person name="Long P."/>
            <person name="Padilla G."/>
            <person name="Taciro M.K."/>
            <person name="Gomez J.G."/>
            <person name="Silva L.F."/>
            <person name="Torres M."/>
        </authorList>
    </citation>
    <scope>NUCLEOTIDE SEQUENCE</scope>
    <source>
        <strain evidence="1">LMG 19450</strain>
    </source>
</reference>
<name>A0A8T6ZE75_9BURK</name>
<evidence type="ECO:0000313" key="1">
    <source>
        <dbReference type="EMBL" id="NLP62560.1"/>
    </source>
</evidence>
<keyword evidence="2" id="KW-1185">Reference proteome</keyword>
<gene>
    <name evidence="1" type="ORF">NH14_015535</name>
</gene>
<dbReference type="OrthoDB" id="5514723at2"/>
<comment type="caution">
    <text evidence="1">The sequence shown here is derived from an EMBL/GenBank/DDBJ whole genome shotgun (WGS) entry which is preliminary data.</text>
</comment>
<accession>A0A8T6ZE75</accession>
<dbReference type="EMBL" id="JTDB02000003">
    <property type="protein sequence ID" value="NLP62560.1"/>
    <property type="molecule type" value="Genomic_DNA"/>
</dbReference>
<dbReference type="Proteomes" id="UP000030460">
    <property type="component" value="Unassembled WGS sequence"/>
</dbReference>
<dbReference type="InterPro" id="IPR021733">
    <property type="entry name" value="DUF3304"/>
</dbReference>
<dbReference type="Pfam" id="PF11745">
    <property type="entry name" value="DUF3304"/>
    <property type="match status" value="1"/>
</dbReference>
<proteinExistence type="predicted"/>
<organism evidence="1 2">
    <name type="scientific">Paraburkholderia sacchari</name>
    <dbReference type="NCBI Taxonomy" id="159450"/>
    <lineage>
        <taxon>Bacteria</taxon>
        <taxon>Pseudomonadati</taxon>
        <taxon>Pseudomonadota</taxon>
        <taxon>Betaproteobacteria</taxon>
        <taxon>Burkholderiales</taxon>
        <taxon>Burkholderiaceae</taxon>
        <taxon>Paraburkholderia</taxon>
    </lineage>
</organism>
<protein>
    <submittedName>
        <fullName evidence="1">DUF3304 domain-containing protein</fullName>
    </submittedName>
</protein>
<evidence type="ECO:0000313" key="2">
    <source>
        <dbReference type="Proteomes" id="UP000030460"/>
    </source>
</evidence>
<dbReference type="RefSeq" id="WP_084225130.1">
    <property type="nucleotide sequence ID" value="NZ_CADFGF010000003.1"/>
</dbReference>
<sequence>MNSKSVLPSFLFSLLALLLLSGCKKEPYMLGIVGYNYTDRAIANFGVNDQGGGNIELSSLDSGGGGTICCVVMSRDTKTPFWVTVEYQMDALESYPPRRVIEAAGPYIKTKVQVIGPIPSDPSYLEIHFYPDGHIEAALSGRDGPSPPRLKLERRLPFVR</sequence>
<dbReference type="PROSITE" id="PS51257">
    <property type="entry name" value="PROKAR_LIPOPROTEIN"/>
    <property type="match status" value="1"/>
</dbReference>
<reference evidence="1" key="1">
    <citation type="journal article" date="2015" name="Genome Announc.">
        <title>Draft Genome Sequence of the Polyhydroxyalkanoate-Producing Bacterium Burkholderia sacchari LMG 19450 Isolated from Brazilian Sugarcane Plantation Soil.</title>
        <authorList>
            <person name="Alexandrino P.M."/>
            <person name="Mendonca T.T."/>
            <person name="Guaman Bautista L.P."/>
            <person name="Cherix J."/>
            <person name="Lozano-Sakalauskas G.C."/>
            <person name="Fujita A."/>
            <person name="Ramos Filho E."/>
            <person name="Long P."/>
            <person name="Padilla G."/>
            <person name="Taciro M.K."/>
            <person name="Gomez J.G."/>
            <person name="Silva L.F."/>
        </authorList>
    </citation>
    <scope>NUCLEOTIDE SEQUENCE</scope>
    <source>
        <strain evidence="1">LMG 19450</strain>
    </source>
</reference>